<feature type="transmembrane region" description="Helical" evidence="1">
    <location>
        <begin position="99"/>
        <end position="126"/>
    </location>
</feature>
<accession>A0A1F8F802</accession>
<reference evidence="2 3" key="1">
    <citation type="journal article" date="2016" name="Nat. Commun.">
        <title>Thousands of microbial genomes shed light on interconnected biogeochemical processes in an aquifer system.</title>
        <authorList>
            <person name="Anantharaman K."/>
            <person name="Brown C.T."/>
            <person name="Hug L.A."/>
            <person name="Sharon I."/>
            <person name="Castelle C.J."/>
            <person name="Probst A.J."/>
            <person name="Thomas B.C."/>
            <person name="Singh A."/>
            <person name="Wilkins M.J."/>
            <person name="Karaoz U."/>
            <person name="Brodie E.L."/>
            <person name="Williams K.H."/>
            <person name="Hubbard S.S."/>
            <person name="Banfield J.F."/>
        </authorList>
    </citation>
    <scope>NUCLEOTIDE SEQUENCE [LARGE SCALE GENOMIC DNA]</scope>
</reference>
<keyword evidence="1" id="KW-0812">Transmembrane</keyword>
<dbReference type="AlphaFoldDB" id="A0A1F8F802"/>
<gene>
    <name evidence="2" type="ORF">A3J46_06530</name>
</gene>
<keyword evidence="1" id="KW-0472">Membrane</keyword>
<sequence>MYALVGIIGLGLITRMSLSMLFMTAFIYLMAVDGFEWHLTFKAMLFVFMVLGDLPLFFSRGDLPKKIYAAIGLVSSVLWIILGLNMAYELFSGPPPETIYWFIVTIIFSIFVSAVPILIFCLLLLIPPTRKILEQESKRSN</sequence>
<evidence type="ECO:0000313" key="3">
    <source>
        <dbReference type="Proteomes" id="UP000177167"/>
    </source>
</evidence>
<feature type="transmembrane region" description="Helical" evidence="1">
    <location>
        <begin position="37"/>
        <end position="58"/>
    </location>
</feature>
<evidence type="ECO:0000256" key="1">
    <source>
        <dbReference type="SAM" id="Phobius"/>
    </source>
</evidence>
<feature type="transmembrane region" description="Helical" evidence="1">
    <location>
        <begin position="12"/>
        <end position="31"/>
    </location>
</feature>
<feature type="transmembrane region" description="Helical" evidence="1">
    <location>
        <begin position="67"/>
        <end position="87"/>
    </location>
</feature>
<dbReference type="EMBL" id="MGJP01000055">
    <property type="protein sequence ID" value="OGN08700.1"/>
    <property type="molecule type" value="Genomic_DNA"/>
</dbReference>
<organism evidence="2 3">
    <name type="scientific">Candidatus Yanofskybacteria bacterium RIFCSPHIGHO2_02_FULL_41_11</name>
    <dbReference type="NCBI Taxonomy" id="1802675"/>
    <lineage>
        <taxon>Bacteria</taxon>
        <taxon>Candidatus Yanofskyibacteriota</taxon>
    </lineage>
</organism>
<dbReference type="Proteomes" id="UP000177167">
    <property type="component" value="Unassembled WGS sequence"/>
</dbReference>
<proteinExistence type="predicted"/>
<name>A0A1F8F802_9BACT</name>
<protein>
    <submittedName>
        <fullName evidence="2">Uncharacterized protein</fullName>
    </submittedName>
</protein>
<evidence type="ECO:0000313" key="2">
    <source>
        <dbReference type="EMBL" id="OGN08700.1"/>
    </source>
</evidence>
<comment type="caution">
    <text evidence="2">The sequence shown here is derived from an EMBL/GenBank/DDBJ whole genome shotgun (WGS) entry which is preliminary data.</text>
</comment>
<keyword evidence="1" id="KW-1133">Transmembrane helix</keyword>